<keyword evidence="15" id="KW-0479">Metal-binding</keyword>
<dbReference type="Proteomes" id="UP000219036">
    <property type="component" value="Unassembled WGS sequence"/>
</dbReference>
<keyword evidence="12 16" id="KW-0472">Membrane</keyword>
<reference evidence="19" key="1">
    <citation type="submission" date="2017-09" db="EMBL/GenBank/DDBJ databases">
        <authorList>
            <person name="Varghese N."/>
            <person name="Submissions S."/>
        </authorList>
    </citation>
    <scope>NUCLEOTIDE SEQUENCE [LARGE SCALE GENOMIC DNA]</scope>
    <source>
        <strain evidence="19">DSM 15103</strain>
    </source>
</reference>
<dbReference type="GO" id="GO:0005525">
    <property type="term" value="F:GTP binding"/>
    <property type="evidence" value="ECO:0007669"/>
    <property type="project" value="UniProtKB-KW"/>
</dbReference>
<gene>
    <name evidence="18" type="ORF">SAMN06265182_1045</name>
</gene>
<dbReference type="Pfam" id="PF07664">
    <property type="entry name" value="FeoB_C"/>
    <property type="match status" value="1"/>
</dbReference>
<keyword evidence="5" id="KW-0997">Cell inner membrane</keyword>
<dbReference type="FunFam" id="3.40.50.300:FF:000426">
    <property type="entry name" value="Ferrous iron transport protein B"/>
    <property type="match status" value="1"/>
</dbReference>
<feature type="transmembrane region" description="Helical" evidence="16">
    <location>
        <begin position="522"/>
        <end position="541"/>
    </location>
</feature>
<dbReference type="Pfam" id="PF17910">
    <property type="entry name" value="FeoB_Cyto"/>
    <property type="match status" value="1"/>
</dbReference>
<evidence type="ECO:0000256" key="16">
    <source>
        <dbReference type="RuleBase" id="RU362098"/>
    </source>
</evidence>
<feature type="binding site" evidence="15">
    <location>
        <position position="31"/>
    </location>
    <ligand>
        <name>Mg(2+)</name>
        <dbReference type="ChEBI" id="CHEBI:18420"/>
        <label>2</label>
    </ligand>
</feature>
<evidence type="ECO:0000256" key="9">
    <source>
        <dbReference type="ARBA" id="ARBA00023004"/>
    </source>
</evidence>
<dbReference type="InterPro" id="IPR011640">
    <property type="entry name" value="Fe2_transport_prot_B_C"/>
</dbReference>
<protein>
    <recommendedName>
        <fullName evidence="13 16">Ferrous iron transport protein B</fullName>
    </recommendedName>
</protein>
<dbReference type="NCBIfam" id="TIGR00437">
    <property type="entry name" value="feoB"/>
    <property type="match status" value="1"/>
</dbReference>
<organism evidence="18 19">
    <name type="scientific">Persephonella hydrogeniphila</name>
    <dbReference type="NCBI Taxonomy" id="198703"/>
    <lineage>
        <taxon>Bacteria</taxon>
        <taxon>Pseudomonadati</taxon>
        <taxon>Aquificota</taxon>
        <taxon>Aquificia</taxon>
        <taxon>Aquificales</taxon>
        <taxon>Hydrogenothermaceae</taxon>
        <taxon>Persephonella</taxon>
    </lineage>
</organism>
<keyword evidence="11 14" id="KW-0342">GTP-binding</keyword>
<keyword evidence="9 16" id="KW-0408">Iron</keyword>
<evidence type="ECO:0000256" key="11">
    <source>
        <dbReference type="ARBA" id="ARBA00023134"/>
    </source>
</evidence>
<dbReference type="InterPro" id="IPR030389">
    <property type="entry name" value="G_FEOB_dom"/>
</dbReference>
<comment type="function">
    <text evidence="16">Probable transporter of a GTP-driven Fe(2+) uptake system.</text>
</comment>
<dbReference type="GO" id="GO:0015093">
    <property type="term" value="F:ferrous iron transmembrane transporter activity"/>
    <property type="evidence" value="ECO:0007669"/>
    <property type="project" value="UniProtKB-UniRule"/>
</dbReference>
<dbReference type="PROSITE" id="PS51711">
    <property type="entry name" value="G_FEOB"/>
    <property type="match status" value="1"/>
</dbReference>
<dbReference type="InterPro" id="IPR041069">
    <property type="entry name" value="FeoB_Cyto"/>
</dbReference>
<dbReference type="InterPro" id="IPR050860">
    <property type="entry name" value="FeoB_GTPase"/>
</dbReference>
<feature type="transmembrane region" description="Helical" evidence="16">
    <location>
        <begin position="432"/>
        <end position="458"/>
    </location>
</feature>
<keyword evidence="4 16" id="KW-0410">Iron transport</keyword>
<keyword evidence="10" id="KW-0406">Ion transport</keyword>
<evidence type="ECO:0000256" key="7">
    <source>
        <dbReference type="ARBA" id="ARBA00022741"/>
    </source>
</evidence>
<sequence>MKSVMESKVIKVAVAGNPNTGKTTLINAIAGTNLHVGNWPGVTIEKKEARFKYRGYEIHLVDLPGTYSLSNDTAEEKIAVDFLIKEKPDVVIDVVDSTNLERNLYLTVQLLELELPLVVALNMWDEAKAKGIEIDYQKLERLLCVKAVPTSAVKNEGVKELLDAVIETYEKKEKPVCVLHFEDQLEEEIRQIIKKIEEIQPVLLDLYPKRYLVLSLIEGNTSFIDIPITEELNRIIQQFRENMQKLYHKDAVTLIVEERYSIIISIYEQVVKKHPVKTVDITFLLDKIFLHKVFGLPIFFVLMWLLFEFTFELSSPYVDWLDETLSNFVAPLISQWLSSVGASDWFRSFVSEGVIGGVGFVLVFVPVLFFLYIFMAFLEGSGYMARAAFLMDRFMSVLGLSGKSFIPMIIGFGCNVPAVYATRTLENPKEKILTVLMIPFMSCGARLTVYAFFVTIFFTQHKTAVIMFLYLLGVTVAVIIAFILQKLFFKTESYPFILELPPYRLPTFRFVMKNAWIKTRAFLYEAGTFILATSIVIWFLLHFPIGVKKTEDSVFGHISKFIAPVFEPLGFGNWQAAGALMSGFVAKEVVISTMGNIYVGEVIEEEEEKIDIKEGIIEIGKGFLNANIEAGKKVLDIFGLANQQEEEEETDKSLIEAVRNAFTPLTAFSFLVFLLLYTPCMATVFAIRQELNSWKWTGISIGLNLTSAWIVTFIVYNIGKMLF</sequence>
<evidence type="ECO:0000256" key="8">
    <source>
        <dbReference type="ARBA" id="ARBA00022989"/>
    </source>
</evidence>
<keyword evidence="15" id="KW-0460">Magnesium</keyword>
<feature type="transmembrane region" description="Helical" evidence="16">
    <location>
        <begin position="289"/>
        <end position="307"/>
    </location>
</feature>
<evidence type="ECO:0000256" key="10">
    <source>
        <dbReference type="ARBA" id="ARBA00023065"/>
    </source>
</evidence>
<keyword evidence="3" id="KW-1003">Cell membrane</keyword>
<comment type="similarity">
    <text evidence="16">Belongs to the TRAFAC class TrmE-Era-EngA-EngB-Septin-like GTPase superfamily. FeoB GTPase (TC 9.A.8) family.</text>
</comment>
<keyword evidence="2 16" id="KW-0813">Transport</keyword>
<dbReference type="Gene3D" id="3.40.50.300">
    <property type="entry name" value="P-loop containing nucleotide triphosphate hydrolases"/>
    <property type="match status" value="1"/>
</dbReference>
<dbReference type="PANTHER" id="PTHR43185:SF1">
    <property type="entry name" value="FE(2+) TRANSPORTER FEOB"/>
    <property type="match status" value="1"/>
</dbReference>
<dbReference type="Pfam" id="PF07670">
    <property type="entry name" value="Gate"/>
    <property type="match status" value="2"/>
</dbReference>
<dbReference type="InterPro" id="IPR027417">
    <property type="entry name" value="P-loop_NTPase"/>
</dbReference>
<dbReference type="AlphaFoldDB" id="A0A285NEF9"/>
<dbReference type="InterPro" id="IPR005225">
    <property type="entry name" value="Small_GTP-bd"/>
</dbReference>
<evidence type="ECO:0000256" key="14">
    <source>
        <dbReference type="PIRSR" id="PIRSR603373-1"/>
    </source>
</evidence>
<feature type="binding site" evidence="14">
    <location>
        <begin position="16"/>
        <end position="23"/>
    </location>
    <ligand>
        <name>GTP</name>
        <dbReference type="ChEBI" id="CHEBI:37565"/>
        <label>1</label>
    </ligand>
</feature>
<evidence type="ECO:0000256" key="12">
    <source>
        <dbReference type="ARBA" id="ARBA00023136"/>
    </source>
</evidence>
<evidence type="ECO:0000256" key="2">
    <source>
        <dbReference type="ARBA" id="ARBA00022448"/>
    </source>
</evidence>
<feature type="transmembrane region" description="Helical" evidence="16">
    <location>
        <begin position="397"/>
        <end position="420"/>
    </location>
</feature>
<accession>A0A285NEF9</accession>
<evidence type="ECO:0000256" key="1">
    <source>
        <dbReference type="ARBA" id="ARBA00004429"/>
    </source>
</evidence>
<dbReference type="PANTHER" id="PTHR43185">
    <property type="entry name" value="FERROUS IRON TRANSPORT PROTEIN B"/>
    <property type="match status" value="1"/>
</dbReference>
<evidence type="ECO:0000256" key="6">
    <source>
        <dbReference type="ARBA" id="ARBA00022692"/>
    </source>
</evidence>
<evidence type="ECO:0000256" key="4">
    <source>
        <dbReference type="ARBA" id="ARBA00022496"/>
    </source>
</evidence>
<dbReference type="Gene3D" id="1.10.287.1770">
    <property type="match status" value="1"/>
</dbReference>
<proteinExistence type="inferred from homology"/>
<feature type="binding site" evidence="14">
    <location>
        <begin position="62"/>
        <end position="65"/>
    </location>
    <ligand>
        <name>GTP</name>
        <dbReference type="ChEBI" id="CHEBI:37565"/>
        <label>1</label>
    </ligand>
</feature>
<dbReference type="SUPFAM" id="SSF52540">
    <property type="entry name" value="P-loop containing nucleoside triphosphate hydrolases"/>
    <property type="match status" value="1"/>
</dbReference>
<dbReference type="Pfam" id="PF02421">
    <property type="entry name" value="FeoB_N"/>
    <property type="match status" value="1"/>
</dbReference>
<feature type="binding site" evidence="14">
    <location>
        <begin position="122"/>
        <end position="125"/>
    </location>
    <ligand>
        <name>GTP</name>
        <dbReference type="ChEBI" id="CHEBI:37565"/>
        <label>1</label>
    </ligand>
</feature>
<feature type="binding site" evidence="15">
    <location>
        <position position="27"/>
    </location>
    <ligand>
        <name>Mg(2+)</name>
        <dbReference type="ChEBI" id="CHEBI:18420"/>
        <label>2</label>
    </ligand>
</feature>
<keyword evidence="6 16" id="KW-0812">Transmembrane</keyword>
<comment type="subcellular location">
    <subcellularLocation>
        <location evidence="1 16">Cell inner membrane</location>
        <topology evidence="1 16">Multi-pass membrane protein</topology>
    </subcellularLocation>
</comment>
<feature type="transmembrane region" description="Helical" evidence="16">
    <location>
        <begin position="353"/>
        <end position="377"/>
    </location>
</feature>
<dbReference type="GO" id="GO:0005886">
    <property type="term" value="C:plasma membrane"/>
    <property type="evidence" value="ECO:0007669"/>
    <property type="project" value="UniProtKB-SubCell"/>
</dbReference>
<feature type="domain" description="FeoB-type G" evidence="17">
    <location>
        <begin position="9"/>
        <end position="171"/>
    </location>
</feature>
<dbReference type="InterPro" id="IPR003373">
    <property type="entry name" value="Fe2_transport_prot-B"/>
</dbReference>
<dbReference type="GO" id="GO:0046872">
    <property type="term" value="F:metal ion binding"/>
    <property type="evidence" value="ECO:0007669"/>
    <property type="project" value="UniProtKB-KW"/>
</dbReference>
<feature type="transmembrane region" description="Helical" evidence="16">
    <location>
        <begin position="699"/>
        <end position="719"/>
    </location>
</feature>
<evidence type="ECO:0000256" key="3">
    <source>
        <dbReference type="ARBA" id="ARBA00022475"/>
    </source>
</evidence>
<name>A0A285NEF9_9AQUI</name>
<evidence type="ECO:0000256" key="13">
    <source>
        <dbReference type="NCBIfam" id="TIGR00437"/>
    </source>
</evidence>
<feature type="binding site" evidence="14">
    <location>
        <begin position="41"/>
        <end position="45"/>
    </location>
    <ligand>
        <name>GTP</name>
        <dbReference type="ChEBI" id="CHEBI:37565"/>
        <label>1</label>
    </ligand>
</feature>
<evidence type="ECO:0000313" key="18">
    <source>
        <dbReference type="EMBL" id="SNZ07835.1"/>
    </source>
</evidence>
<feature type="transmembrane region" description="Helical" evidence="16">
    <location>
        <begin position="464"/>
        <end position="484"/>
    </location>
</feature>
<evidence type="ECO:0000313" key="19">
    <source>
        <dbReference type="Proteomes" id="UP000219036"/>
    </source>
</evidence>
<feature type="transmembrane region" description="Helical" evidence="16">
    <location>
        <begin position="667"/>
        <end position="687"/>
    </location>
</feature>
<keyword evidence="8 16" id="KW-1133">Transmembrane helix</keyword>
<evidence type="ECO:0000259" key="17">
    <source>
        <dbReference type="PROSITE" id="PS51711"/>
    </source>
</evidence>
<dbReference type="InterPro" id="IPR011642">
    <property type="entry name" value="Gate_dom"/>
</dbReference>
<keyword evidence="19" id="KW-1185">Reference proteome</keyword>
<feature type="binding site" evidence="15">
    <location>
        <position position="28"/>
    </location>
    <ligand>
        <name>Mg(2+)</name>
        <dbReference type="ChEBI" id="CHEBI:18420"/>
        <label>2</label>
    </ligand>
</feature>
<dbReference type="NCBIfam" id="TIGR00231">
    <property type="entry name" value="small_GTP"/>
    <property type="match status" value="1"/>
</dbReference>
<evidence type="ECO:0000256" key="5">
    <source>
        <dbReference type="ARBA" id="ARBA00022519"/>
    </source>
</evidence>
<dbReference type="CDD" id="cd01879">
    <property type="entry name" value="FeoB"/>
    <property type="match status" value="1"/>
</dbReference>
<dbReference type="EMBL" id="OBEI01000003">
    <property type="protein sequence ID" value="SNZ07835.1"/>
    <property type="molecule type" value="Genomic_DNA"/>
</dbReference>
<keyword evidence="7 14" id="KW-0547">Nucleotide-binding</keyword>
<evidence type="ECO:0000256" key="15">
    <source>
        <dbReference type="PIRSR" id="PIRSR603373-2"/>
    </source>
</evidence>